<feature type="region of interest" description="Disordered" evidence="1">
    <location>
        <begin position="1"/>
        <end position="110"/>
    </location>
</feature>
<gene>
    <name evidence="2" type="ordered locus">BMA0155</name>
</gene>
<feature type="compositionally biased region" description="Basic residues" evidence="1">
    <location>
        <begin position="31"/>
        <end position="45"/>
    </location>
</feature>
<sequence length="110" mass="12302">MLIGGLLPCDARSDCDSERGAARPPGGALRGNRRARRVRRGRRSTIRSYRDRARARIRKTPMPGQAAPGETGRMNGSCVRTGQGESVTRIARLPRGRRKRTSRHPRRRTS</sequence>
<dbReference type="AlphaFoldDB" id="A0A0H2WID0"/>
<evidence type="ECO:0000313" key="2">
    <source>
        <dbReference type="EMBL" id="AAU48977.1"/>
    </source>
</evidence>
<reference evidence="2 3" key="1">
    <citation type="journal article" date="2004" name="Proc. Natl. Acad. Sci. U.S.A.">
        <title>Structural flexibility in the Burkholderia mallei genome.</title>
        <authorList>
            <person name="Nierman W.C."/>
            <person name="DeShazer D."/>
            <person name="Kim H.S."/>
            <person name="Tettelin H."/>
            <person name="Nelson K.E."/>
            <person name="Feldblyum T."/>
            <person name="Ulrich R.L."/>
            <person name="Ronning C.M."/>
            <person name="Brinkac L.M."/>
            <person name="Daugherty S.C."/>
            <person name="Davidsen T.D."/>
            <person name="Deboy R.T."/>
            <person name="Dimitrov G."/>
            <person name="Dodson R.J."/>
            <person name="Durkin A.S."/>
            <person name="Gwinn M.L."/>
            <person name="Haft D.H."/>
            <person name="Khouri H."/>
            <person name="Kolonay J.F."/>
            <person name="Madupu R."/>
            <person name="Mohammoud Y."/>
            <person name="Nelson W.C."/>
            <person name="Radune D."/>
            <person name="Romero C.M."/>
            <person name="Sarria S."/>
            <person name="Selengut J."/>
            <person name="Shamblin C."/>
            <person name="Sullivan S.A."/>
            <person name="White O."/>
            <person name="Yu Y."/>
            <person name="Zafar N."/>
            <person name="Zhou L."/>
            <person name="Fraser C.M."/>
        </authorList>
    </citation>
    <scope>NUCLEOTIDE SEQUENCE [LARGE SCALE GENOMIC DNA]</scope>
    <source>
        <strain evidence="2 3">ATCC 23344</strain>
    </source>
</reference>
<keyword evidence="3" id="KW-1185">Reference proteome</keyword>
<evidence type="ECO:0000256" key="1">
    <source>
        <dbReference type="SAM" id="MobiDB-lite"/>
    </source>
</evidence>
<dbReference type="HOGENOM" id="CLU_2166234_0_0_4"/>
<proteinExistence type="predicted"/>
<dbReference type="Proteomes" id="UP000006693">
    <property type="component" value="Chromosome 1"/>
</dbReference>
<accession>A0A0H2WID0</accession>
<evidence type="ECO:0000313" key="3">
    <source>
        <dbReference type="Proteomes" id="UP000006693"/>
    </source>
</evidence>
<feature type="compositionally biased region" description="Basic residues" evidence="1">
    <location>
        <begin position="92"/>
        <end position="110"/>
    </location>
</feature>
<name>A0A0H2WID0_BURMA</name>
<dbReference type="KEGG" id="bma:BMA0155"/>
<feature type="compositionally biased region" description="Basic and acidic residues" evidence="1">
    <location>
        <begin position="11"/>
        <end position="21"/>
    </location>
</feature>
<organism evidence="2 3">
    <name type="scientific">Burkholderia mallei (strain ATCC 23344)</name>
    <dbReference type="NCBI Taxonomy" id="243160"/>
    <lineage>
        <taxon>Bacteria</taxon>
        <taxon>Pseudomonadati</taxon>
        <taxon>Pseudomonadota</taxon>
        <taxon>Betaproteobacteria</taxon>
        <taxon>Burkholderiales</taxon>
        <taxon>Burkholderiaceae</taxon>
        <taxon>Burkholderia</taxon>
        <taxon>pseudomallei group</taxon>
    </lineage>
</organism>
<dbReference type="EMBL" id="CP000010">
    <property type="protein sequence ID" value="AAU48977.1"/>
    <property type="molecule type" value="Genomic_DNA"/>
</dbReference>
<protein>
    <submittedName>
        <fullName evidence="2">Uncharacterized protein</fullName>
    </submittedName>
</protein>